<feature type="compositionally biased region" description="Polar residues" evidence="1">
    <location>
        <begin position="104"/>
        <end position="119"/>
    </location>
</feature>
<feature type="compositionally biased region" description="Basic and acidic residues" evidence="1">
    <location>
        <begin position="1"/>
        <end position="17"/>
    </location>
</feature>
<evidence type="ECO:0000313" key="2">
    <source>
        <dbReference type="EMBL" id="CAH2315326.1"/>
    </source>
</evidence>
<feature type="compositionally biased region" description="Basic and acidic residues" evidence="1">
    <location>
        <begin position="127"/>
        <end position="136"/>
    </location>
</feature>
<sequence length="172" mass="19273">MGSEDKRKHANDPHHTQEIPGLTDTPQAVYDGAQQPRIGATGWAKAARHWKRTRAQDVMSDSDKREEEGSDDPYSDQYEEKISEGEDLPGKQFPSAMAKAVLTTAPSDETGSSKVQDTKATLLFDPDNLRHPRSAEWEPPEHIAQYLALRVHKSLSQECRNKLRANMVAKKP</sequence>
<reference evidence="2" key="1">
    <citation type="submission" date="2022-03" db="EMBL/GenBank/DDBJ databases">
        <authorList>
            <person name="Alioto T."/>
            <person name="Alioto T."/>
            <person name="Gomez Garrido J."/>
        </authorList>
    </citation>
    <scope>NUCLEOTIDE SEQUENCE</scope>
</reference>
<accession>A0AAD1T3K0</accession>
<keyword evidence="3" id="KW-1185">Reference proteome</keyword>
<proteinExistence type="predicted"/>
<gene>
    <name evidence="2" type="ORF">PECUL_23A008990</name>
</gene>
<feature type="region of interest" description="Disordered" evidence="1">
    <location>
        <begin position="1"/>
        <end position="136"/>
    </location>
</feature>
<dbReference type="AlphaFoldDB" id="A0AAD1T3K0"/>
<dbReference type="EMBL" id="OW240920">
    <property type="protein sequence ID" value="CAH2315326.1"/>
    <property type="molecule type" value="Genomic_DNA"/>
</dbReference>
<organism evidence="2 3">
    <name type="scientific">Pelobates cultripes</name>
    <name type="common">Western spadefoot toad</name>
    <dbReference type="NCBI Taxonomy" id="61616"/>
    <lineage>
        <taxon>Eukaryota</taxon>
        <taxon>Metazoa</taxon>
        <taxon>Chordata</taxon>
        <taxon>Craniata</taxon>
        <taxon>Vertebrata</taxon>
        <taxon>Euteleostomi</taxon>
        <taxon>Amphibia</taxon>
        <taxon>Batrachia</taxon>
        <taxon>Anura</taxon>
        <taxon>Pelobatoidea</taxon>
        <taxon>Pelobatidae</taxon>
        <taxon>Pelobates</taxon>
    </lineage>
</organism>
<protein>
    <submittedName>
        <fullName evidence="2">Uncharacterized protein</fullName>
    </submittedName>
</protein>
<evidence type="ECO:0000313" key="3">
    <source>
        <dbReference type="Proteomes" id="UP001295444"/>
    </source>
</evidence>
<name>A0AAD1T3K0_PELCU</name>
<dbReference type="Proteomes" id="UP001295444">
    <property type="component" value="Chromosome 09"/>
</dbReference>
<evidence type="ECO:0000256" key="1">
    <source>
        <dbReference type="SAM" id="MobiDB-lite"/>
    </source>
</evidence>